<evidence type="ECO:0000256" key="3">
    <source>
        <dbReference type="ARBA" id="ARBA00023125"/>
    </source>
</evidence>
<dbReference type="InterPro" id="IPR011010">
    <property type="entry name" value="DNA_brk_join_enz"/>
</dbReference>
<accession>A0A089HNP5</accession>
<dbReference type="AlphaFoldDB" id="A0A089HNP5"/>
<feature type="region of interest" description="Disordered" evidence="6">
    <location>
        <begin position="321"/>
        <end position="344"/>
    </location>
</feature>
<dbReference type="Pfam" id="PF00589">
    <property type="entry name" value="Phage_integrase"/>
    <property type="match status" value="1"/>
</dbReference>
<dbReference type="PROSITE" id="PS51898">
    <property type="entry name" value="TYR_RECOMBINASE"/>
    <property type="match status" value="1"/>
</dbReference>
<dbReference type="GO" id="GO:0006310">
    <property type="term" value="P:DNA recombination"/>
    <property type="evidence" value="ECO:0007669"/>
    <property type="project" value="UniProtKB-KW"/>
</dbReference>
<dbReference type="OrthoDB" id="107900at2"/>
<evidence type="ECO:0000256" key="4">
    <source>
        <dbReference type="ARBA" id="ARBA00023172"/>
    </source>
</evidence>
<dbReference type="InterPro" id="IPR004107">
    <property type="entry name" value="Integrase_SAM-like_N"/>
</dbReference>
<dbReference type="Proteomes" id="UP000029409">
    <property type="component" value="Chromosome"/>
</dbReference>
<dbReference type="STRING" id="44251.PDUR_18080"/>
<dbReference type="CDD" id="cd00397">
    <property type="entry name" value="DNA_BRE_C"/>
    <property type="match status" value="1"/>
</dbReference>
<dbReference type="SUPFAM" id="SSF56349">
    <property type="entry name" value="DNA breaking-rejoining enzymes"/>
    <property type="match status" value="1"/>
</dbReference>
<dbReference type="InterPro" id="IPR044068">
    <property type="entry name" value="CB"/>
</dbReference>
<dbReference type="InterPro" id="IPR010998">
    <property type="entry name" value="Integrase_recombinase_N"/>
</dbReference>
<organism evidence="9 10">
    <name type="scientific">Paenibacillus durus</name>
    <name type="common">Paenibacillus azotofixans</name>
    <dbReference type="NCBI Taxonomy" id="44251"/>
    <lineage>
        <taxon>Bacteria</taxon>
        <taxon>Bacillati</taxon>
        <taxon>Bacillota</taxon>
        <taxon>Bacilli</taxon>
        <taxon>Bacillales</taxon>
        <taxon>Paenibacillaceae</taxon>
        <taxon>Paenibacillus</taxon>
    </lineage>
</organism>
<dbReference type="PANTHER" id="PTHR30349:SF41">
    <property type="entry name" value="INTEGRASE_RECOMBINASE PROTEIN MJ0367-RELATED"/>
    <property type="match status" value="1"/>
</dbReference>
<dbReference type="RefSeq" id="WP_042207420.1">
    <property type="nucleotide sequence ID" value="NZ_CP009288.1"/>
</dbReference>
<keyword evidence="2" id="KW-0229">DNA integration</keyword>
<evidence type="ECO:0000259" key="7">
    <source>
        <dbReference type="PROSITE" id="PS51898"/>
    </source>
</evidence>
<sequence length="344" mass="39923">MTKKEAKFSFVTRGKKGVKVALDKHVPQFLDSKRIEKRSPKTLEAYAQVLEQFRKWYEAGSYSEITTEVLREYIEYLTFNKTKWDDHPTSPNGEKGLSPRTVNNVIRNMRIFFNYLVRERIITYSPMNAVSYQAEEKDTFEVFTDDDVLRLLSAPNKRVYTGRRDYCMMLVLCDCGLRIKELTNLRVYDIDFKLRQIVVRAEIAKTNTTRVVPVSQRTLKELEKLIAYMDVGPGDYVWLTQFGERYLGDTFGKMLKLYANRVGVSGPRVSAHTFRHYFAVKFLRGGGDPMALARILGHTSLNMTQVYVKYTGTDLREQHDKASPVTNLIDSGNEKKRGKRRFNK</sequence>
<gene>
    <name evidence="9" type="ORF">PDUR_18080</name>
</gene>
<dbReference type="KEGG" id="pdu:PDUR_18080"/>
<dbReference type="PANTHER" id="PTHR30349">
    <property type="entry name" value="PHAGE INTEGRASE-RELATED"/>
    <property type="match status" value="1"/>
</dbReference>
<comment type="similarity">
    <text evidence="1">Belongs to the 'phage' integrase family.</text>
</comment>
<evidence type="ECO:0000313" key="10">
    <source>
        <dbReference type="Proteomes" id="UP000029409"/>
    </source>
</evidence>
<name>A0A089HNP5_PAEDU</name>
<dbReference type="eggNOG" id="COG4974">
    <property type="taxonomic scope" value="Bacteria"/>
</dbReference>
<dbReference type="GO" id="GO:0015074">
    <property type="term" value="P:DNA integration"/>
    <property type="evidence" value="ECO:0007669"/>
    <property type="project" value="UniProtKB-KW"/>
</dbReference>
<protein>
    <submittedName>
        <fullName evidence="9">Integrase</fullName>
    </submittedName>
</protein>
<dbReference type="GO" id="GO:0003677">
    <property type="term" value="F:DNA binding"/>
    <property type="evidence" value="ECO:0007669"/>
    <property type="project" value="UniProtKB-UniRule"/>
</dbReference>
<evidence type="ECO:0000256" key="5">
    <source>
        <dbReference type="PROSITE-ProRule" id="PRU01248"/>
    </source>
</evidence>
<dbReference type="InterPro" id="IPR002104">
    <property type="entry name" value="Integrase_catalytic"/>
</dbReference>
<keyword evidence="4" id="KW-0233">DNA recombination</keyword>
<evidence type="ECO:0000256" key="2">
    <source>
        <dbReference type="ARBA" id="ARBA00022908"/>
    </source>
</evidence>
<evidence type="ECO:0000256" key="1">
    <source>
        <dbReference type="ARBA" id="ARBA00008857"/>
    </source>
</evidence>
<evidence type="ECO:0000256" key="6">
    <source>
        <dbReference type="SAM" id="MobiDB-lite"/>
    </source>
</evidence>
<feature type="domain" description="Core-binding (CB)" evidence="8">
    <location>
        <begin position="20"/>
        <end position="117"/>
    </location>
</feature>
<evidence type="ECO:0000259" key="8">
    <source>
        <dbReference type="PROSITE" id="PS51900"/>
    </source>
</evidence>
<dbReference type="Gene3D" id="1.10.150.130">
    <property type="match status" value="1"/>
</dbReference>
<dbReference type="InterPro" id="IPR013762">
    <property type="entry name" value="Integrase-like_cat_sf"/>
</dbReference>
<reference evidence="9 10" key="1">
    <citation type="submission" date="2014-08" db="EMBL/GenBank/DDBJ databases">
        <title>Comparative genomics of the Paenibacillus odorifer group.</title>
        <authorList>
            <person name="den Bakker H.C."/>
            <person name="Tsai Y.-C."/>
            <person name="Martin N."/>
            <person name="Korlach J."/>
            <person name="Wiedmann M."/>
        </authorList>
    </citation>
    <scope>NUCLEOTIDE SEQUENCE [LARGE SCALE GENOMIC DNA]</scope>
    <source>
        <strain evidence="9 10">DSM 1735</strain>
    </source>
</reference>
<keyword evidence="3 5" id="KW-0238">DNA-binding</keyword>
<proteinExistence type="inferred from homology"/>
<dbReference type="Gene3D" id="1.10.443.10">
    <property type="entry name" value="Intergrase catalytic core"/>
    <property type="match status" value="1"/>
</dbReference>
<evidence type="ECO:0000313" key="9">
    <source>
        <dbReference type="EMBL" id="AIQ13616.1"/>
    </source>
</evidence>
<dbReference type="InterPro" id="IPR050090">
    <property type="entry name" value="Tyrosine_recombinase_XerCD"/>
</dbReference>
<keyword evidence="10" id="KW-1185">Reference proteome</keyword>
<dbReference type="EMBL" id="CP009288">
    <property type="protein sequence ID" value="AIQ13616.1"/>
    <property type="molecule type" value="Genomic_DNA"/>
</dbReference>
<dbReference type="PROSITE" id="PS51900">
    <property type="entry name" value="CB"/>
    <property type="match status" value="1"/>
</dbReference>
<dbReference type="Pfam" id="PF13495">
    <property type="entry name" value="Phage_int_SAM_4"/>
    <property type="match status" value="1"/>
</dbReference>
<feature type="domain" description="Tyr recombinase" evidence="7">
    <location>
        <begin position="138"/>
        <end position="320"/>
    </location>
</feature>